<dbReference type="GO" id="GO:0019303">
    <property type="term" value="P:D-ribose catabolic process"/>
    <property type="evidence" value="ECO:0007669"/>
    <property type="project" value="UniProtKB-UniRule"/>
</dbReference>
<comment type="activity regulation">
    <text evidence="9">Activated by a monovalent cation that binds near, but not in, the active site. The most likely occupant of the site in vivo is potassium. Ion binding induces a conformational change that may alter substrate affinity.</text>
</comment>
<feature type="binding site" evidence="9">
    <location>
        <position position="289"/>
    </location>
    <ligand>
        <name>K(+)</name>
        <dbReference type="ChEBI" id="CHEBI:29103"/>
    </ligand>
</feature>
<feature type="binding site" evidence="9">
    <location>
        <position position="252"/>
    </location>
    <ligand>
        <name>K(+)</name>
        <dbReference type="ChEBI" id="CHEBI:29103"/>
    </ligand>
</feature>
<keyword evidence="1 9" id="KW-0808">Transferase</keyword>
<comment type="pathway">
    <text evidence="9">Carbohydrate metabolism; D-ribose degradation; D-ribose 5-phosphate from beta-D-ribopyranose: step 2/2.</text>
</comment>
<protein>
    <recommendedName>
        <fullName evidence="9">Ribokinase</fullName>
        <shortName evidence="9">RK</shortName>
        <ecNumber evidence="9">2.7.1.15</ecNumber>
    </recommendedName>
</protein>
<keyword evidence="9" id="KW-0963">Cytoplasm</keyword>
<dbReference type="KEGG" id="kbs:EPA93_23115"/>
<dbReference type="InterPro" id="IPR002139">
    <property type="entry name" value="Ribo/fructo_kinase"/>
</dbReference>
<name>A0A4P6JTE7_KTERU</name>
<evidence type="ECO:0000259" key="10">
    <source>
        <dbReference type="Pfam" id="PF00294"/>
    </source>
</evidence>
<dbReference type="HAMAP" id="MF_01987">
    <property type="entry name" value="Ribokinase"/>
    <property type="match status" value="1"/>
</dbReference>
<dbReference type="EC" id="2.7.1.15" evidence="9"/>
<dbReference type="InterPro" id="IPR011877">
    <property type="entry name" value="Ribokinase"/>
</dbReference>
<dbReference type="UniPathway" id="UPA00916">
    <property type="reaction ID" value="UER00889"/>
</dbReference>
<keyword evidence="6 9" id="KW-0460">Magnesium</keyword>
<keyword evidence="3 9" id="KW-0547">Nucleotide-binding</keyword>
<dbReference type="SUPFAM" id="SSF53613">
    <property type="entry name" value="Ribokinase-like"/>
    <property type="match status" value="1"/>
</dbReference>
<evidence type="ECO:0000256" key="5">
    <source>
        <dbReference type="ARBA" id="ARBA00022840"/>
    </source>
</evidence>
<comment type="function">
    <text evidence="9">Catalyzes the phosphorylation of ribose at O-5 in a reaction requiring ATP and magnesium. The resulting D-ribose-5-phosphate can then be used either for sythesis of nucleotides, histidine, and tryptophan, or as a component of the pentose phosphate pathway.</text>
</comment>
<dbReference type="OrthoDB" id="9775849at2"/>
<dbReference type="Pfam" id="PF00294">
    <property type="entry name" value="PfkB"/>
    <property type="match status" value="1"/>
</dbReference>
<dbReference type="RefSeq" id="WP_129889767.1">
    <property type="nucleotide sequence ID" value="NZ_CP035758.1"/>
</dbReference>
<comment type="cofactor">
    <cofactor evidence="9">
        <name>Mg(2+)</name>
        <dbReference type="ChEBI" id="CHEBI:18420"/>
    </cofactor>
    <text evidence="9">Requires a divalent cation, most likely magnesium in vivo, as an electrophilic catalyst to aid phosphoryl group transfer. It is the chelate of the metal and the nucleotide that is the actual substrate.</text>
</comment>
<dbReference type="GO" id="GO:0005829">
    <property type="term" value="C:cytosol"/>
    <property type="evidence" value="ECO:0007669"/>
    <property type="project" value="TreeGrafter"/>
</dbReference>
<evidence type="ECO:0000256" key="7">
    <source>
        <dbReference type="ARBA" id="ARBA00022958"/>
    </source>
</evidence>
<feature type="binding site" evidence="9">
    <location>
        <position position="250"/>
    </location>
    <ligand>
        <name>K(+)</name>
        <dbReference type="ChEBI" id="CHEBI:29103"/>
    </ligand>
</feature>
<evidence type="ECO:0000313" key="11">
    <source>
        <dbReference type="EMBL" id="QBD78714.1"/>
    </source>
</evidence>
<evidence type="ECO:0000256" key="9">
    <source>
        <dbReference type="HAMAP-Rule" id="MF_01987"/>
    </source>
</evidence>
<evidence type="ECO:0000256" key="4">
    <source>
        <dbReference type="ARBA" id="ARBA00022777"/>
    </source>
</evidence>
<comment type="caution">
    <text evidence="9">Lacks conserved residue(s) required for the propagation of feature annotation.</text>
</comment>
<dbReference type="InterPro" id="IPR029056">
    <property type="entry name" value="Ribokinase-like"/>
</dbReference>
<dbReference type="CDD" id="cd01174">
    <property type="entry name" value="ribokinase"/>
    <property type="match status" value="1"/>
</dbReference>
<feature type="binding site" evidence="9">
    <location>
        <begin position="43"/>
        <end position="47"/>
    </location>
    <ligand>
        <name>substrate</name>
    </ligand>
</feature>
<comment type="similarity">
    <text evidence="9">Belongs to the carbohydrate kinase PfkB family. Ribokinase subfamily.</text>
</comment>
<evidence type="ECO:0000256" key="8">
    <source>
        <dbReference type="ARBA" id="ARBA00023277"/>
    </source>
</evidence>
<dbReference type="GO" id="GO:0005524">
    <property type="term" value="F:ATP binding"/>
    <property type="evidence" value="ECO:0007669"/>
    <property type="project" value="UniProtKB-UniRule"/>
</dbReference>
<evidence type="ECO:0000256" key="1">
    <source>
        <dbReference type="ARBA" id="ARBA00022679"/>
    </source>
</evidence>
<dbReference type="PRINTS" id="PR00990">
    <property type="entry name" value="RIBOKINASE"/>
</dbReference>
<organism evidence="11 12">
    <name type="scientific">Ktedonosporobacter rubrisoli</name>
    <dbReference type="NCBI Taxonomy" id="2509675"/>
    <lineage>
        <taxon>Bacteria</taxon>
        <taxon>Bacillati</taxon>
        <taxon>Chloroflexota</taxon>
        <taxon>Ktedonobacteria</taxon>
        <taxon>Ktedonobacterales</taxon>
        <taxon>Ktedonosporobacteraceae</taxon>
        <taxon>Ktedonosporobacter</taxon>
    </lineage>
</organism>
<keyword evidence="4 9" id="KW-0418">Kinase</keyword>
<comment type="subcellular location">
    <subcellularLocation>
        <location evidence="9">Cytoplasm</location>
    </subcellularLocation>
</comment>
<dbReference type="GO" id="GO:0004747">
    <property type="term" value="F:ribokinase activity"/>
    <property type="evidence" value="ECO:0007669"/>
    <property type="project" value="UniProtKB-UniRule"/>
</dbReference>
<feature type="binding site" evidence="9">
    <location>
        <position position="256"/>
    </location>
    <ligand>
        <name>substrate</name>
    </ligand>
</feature>
<dbReference type="PANTHER" id="PTHR10584:SF166">
    <property type="entry name" value="RIBOKINASE"/>
    <property type="match status" value="1"/>
</dbReference>
<dbReference type="Proteomes" id="UP000290365">
    <property type="component" value="Chromosome"/>
</dbReference>
<gene>
    <name evidence="9" type="primary">rbsK</name>
    <name evidence="11" type="ORF">EPA93_23115</name>
</gene>
<evidence type="ECO:0000256" key="3">
    <source>
        <dbReference type="ARBA" id="ARBA00022741"/>
    </source>
</evidence>
<evidence type="ECO:0000256" key="6">
    <source>
        <dbReference type="ARBA" id="ARBA00022842"/>
    </source>
</evidence>
<dbReference type="EMBL" id="CP035758">
    <property type="protein sequence ID" value="QBD78714.1"/>
    <property type="molecule type" value="Genomic_DNA"/>
</dbReference>
<feature type="binding site" evidence="9">
    <location>
        <position position="144"/>
    </location>
    <ligand>
        <name>substrate</name>
    </ligand>
</feature>
<feature type="binding site" evidence="9">
    <location>
        <begin position="224"/>
        <end position="229"/>
    </location>
    <ligand>
        <name>ATP</name>
        <dbReference type="ChEBI" id="CHEBI:30616"/>
    </ligand>
</feature>
<comment type="subunit">
    <text evidence="9">Homodimer.</text>
</comment>
<dbReference type="GO" id="GO:0046872">
    <property type="term" value="F:metal ion binding"/>
    <property type="evidence" value="ECO:0007669"/>
    <property type="project" value="UniProtKB-KW"/>
</dbReference>
<reference evidence="11 12" key="1">
    <citation type="submission" date="2019-01" db="EMBL/GenBank/DDBJ databases">
        <title>Ktedonosporobacter rubrisoli SCAWS-G2.</title>
        <authorList>
            <person name="Huang Y."/>
            <person name="Yan B."/>
        </authorList>
    </citation>
    <scope>NUCLEOTIDE SEQUENCE [LARGE SCALE GENOMIC DNA]</scope>
    <source>
        <strain evidence="11 12">SCAWS-G2</strain>
    </source>
</reference>
<dbReference type="InterPro" id="IPR011611">
    <property type="entry name" value="PfkB_dom"/>
</dbReference>
<dbReference type="PANTHER" id="PTHR10584">
    <property type="entry name" value="SUGAR KINASE"/>
    <property type="match status" value="1"/>
</dbReference>
<comment type="catalytic activity">
    <reaction evidence="9">
        <text>D-ribose + ATP = D-ribose 5-phosphate + ADP + H(+)</text>
        <dbReference type="Rhea" id="RHEA:13697"/>
        <dbReference type="ChEBI" id="CHEBI:15378"/>
        <dbReference type="ChEBI" id="CHEBI:30616"/>
        <dbReference type="ChEBI" id="CHEBI:47013"/>
        <dbReference type="ChEBI" id="CHEBI:78346"/>
        <dbReference type="ChEBI" id="CHEBI:456216"/>
        <dbReference type="EC" id="2.7.1.15"/>
    </reaction>
</comment>
<accession>A0A4P6JTE7</accession>
<keyword evidence="2 9" id="KW-0479">Metal-binding</keyword>
<evidence type="ECO:0000313" key="12">
    <source>
        <dbReference type="Proteomes" id="UP000290365"/>
    </source>
</evidence>
<sequence>MPETNWDLVVVGGAYIDYVVRGERLPEQGETVVGDDFLMTPGGKGANQAVAAARLGARVALVARVGQDKQGDEIIASFKDEHVDTRYIVRDKQASTGMSLIQVNPHGRKQMMVALGACHNLTVADVQAAHEALQTTRCLLTQLEVPLPVARAGVQIGYEAGVRVLFDPAPPVPLPDELLSMVDIIKPDTKEAQVITGVAVSDRESASEAARQLLARGVKIAAVQAGEQGDLLLWRNGECWLPRIPVKSVDATGAGDTFVAALAVALAQGHNLNEAGPFASAAAALATTKFGARPALPRREEVLALCSQQAARR</sequence>
<feature type="binding site" evidence="9">
    <location>
        <begin position="15"/>
        <end position="17"/>
    </location>
    <ligand>
        <name>substrate</name>
    </ligand>
</feature>
<feature type="active site" description="Proton acceptor" evidence="9">
    <location>
        <position position="256"/>
    </location>
</feature>
<feature type="binding site" evidence="9">
    <location>
        <begin position="255"/>
        <end position="256"/>
    </location>
    <ligand>
        <name>ATP</name>
        <dbReference type="ChEBI" id="CHEBI:30616"/>
    </ligand>
</feature>
<feature type="binding site" evidence="9">
    <location>
        <position position="286"/>
    </location>
    <ligand>
        <name>K(+)</name>
        <dbReference type="ChEBI" id="CHEBI:29103"/>
    </ligand>
</feature>
<evidence type="ECO:0000256" key="2">
    <source>
        <dbReference type="ARBA" id="ARBA00022723"/>
    </source>
</evidence>
<keyword evidence="5 9" id="KW-0067">ATP-binding</keyword>
<feature type="binding site" evidence="9">
    <location>
        <position position="291"/>
    </location>
    <ligand>
        <name>K(+)</name>
        <dbReference type="ChEBI" id="CHEBI:29103"/>
    </ligand>
</feature>
<keyword evidence="7 9" id="KW-0630">Potassium</keyword>
<dbReference type="AlphaFoldDB" id="A0A4P6JTE7"/>
<keyword evidence="12" id="KW-1185">Reference proteome</keyword>
<dbReference type="Gene3D" id="3.40.1190.20">
    <property type="match status" value="1"/>
</dbReference>
<keyword evidence="8 9" id="KW-0119">Carbohydrate metabolism</keyword>
<proteinExistence type="inferred from homology"/>
<feature type="domain" description="Carbohydrate kinase PfkB" evidence="10">
    <location>
        <begin position="8"/>
        <end position="297"/>
    </location>
</feature>